<accession>A0A8X6M6D7</accession>
<feature type="transmembrane region" description="Helical" evidence="1">
    <location>
        <begin position="64"/>
        <end position="80"/>
    </location>
</feature>
<keyword evidence="1" id="KW-0472">Membrane</keyword>
<dbReference type="PANTHER" id="PTHR46599:SF3">
    <property type="entry name" value="PIGGYBAC TRANSPOSABLE ELEMENT-DERIVED PROTEIN 4"/>
    <property type="match status" value="1"/>
</dbReference>
<dbReference type="AlphaFoldDB" id="A0A8X6M6D7"/>
<keyword evidence="1" id="KW-1133">Transmembrane helix</keyword>
<sequence length="100" mass="11588">MLSNYHEAKYSKVNRTMNDGSKEEFECPGAIEFYNKVMGGVDLAVQMANVYELDRKSCKYWKKYFFLLLMSSVVNSWIAYCELKPRKTPLLNFIAPLAEA</sequence>
<evidence type="ECO:0000313" key="3">
    <source>
        <dbReference type="EMBL" id="GFR33577.1"/>
    </source>
</evidence>
<gene>
    <name evidence="3" type="primary">X975_25666</name>
    <name evidence="3" type="ORF">TNCT_571061</name>
</gene>
<dbReference type="Proteomes" id="UP000887116">
    <property type="component" value="Unassembled WGS sequence"/>
</dbReference>
<proteinExistence type="predicted"/>
<dbReference type="PANTHER" id="PTHR46599">
    <property type="entry name" value="PIGGYBAC TRANSPOSABLE ELEMENT-DERIVED PROTEIN 4"/>
    <property type="match status" value="1"/>
</dbReference>
<comment type="caution">
    <text evidence="3">The sequence shown here is derived from an EMBL/GenBank/DDBJ whole genome shotgun (WGS) entry which is preliminary data.</text>
</comment>
<evidence type="ECO:0000313" key="4">
    <source>
        <dbReference type="Proteomes" id="UP000887116"/>
    </source>
</evidence>
<keyword evidence="4" id="KW-1185">Reference proteome</keyword>
<dbReference type="OrthoDB" id="6437726at2759"/>
<organism evidence="3 4">
    <name type="scientific">Trichonephila clavata</name>
    <name type="common">Joro spider</name>
    <name type="synonym">Nephila clavata</name>
    <dbReference type="NCBI Taxonomy" id="2740835"/>
    <lineage>
        <taxon>Eukaryota</taxon>
        <taxon>Metazoa</taxon>
        <taxon>Ecdysozoa</taxon>
        <taxon>Arthropoda</taxon>
        <taxon>Chelicerata</taxon>
        <taxon>Arachnida</taxon>
        <taxon>Araneae</taxon>
        <taxon>Araneomorphae</taxon>
        <taxon>Entelegynae</taxon>
        <taxon>Araneoidea</taxon>
        <taxon>Nephilidae</taxon>
        <taxon>Trichonephila</taxon>
    </lineage>
</organism>
<dbReference type="InterPro" id="IPR029526">
    <property type="entry name" value="PGBD"/>
</dbReference>
<evidence type="ECO:0000259" key="2">
    <source>
        <dbReference type="Pfam" id="PF13843"/>
    </source>
</evidence>
<name>A0A8X6M6D7_TRICU</name>
<keyword evidence="1" id="KW-0812">Transmembrane</keyword>
<dbReference type="Pfam" id="PF13843">
    <property type="entry name" value="DDE_Tnp_1_7"/>
    <property type="match status" value="1"/>
</dbReference>
<reference evidence="3" key="1">
    <citation type="submission" date="2020-07" db="EMBL/GenBank/DDBJ databases">
        <title>Multicomponent nature underlies the extraordinary mechanical properties of spider dragline silk.</title>
        <authorList>
            <person name="Kono N."/>
            <person name="Nakamura H."/>
            <person name="Mori M."/>
            <person name="Yoshida Y."/>
            <person name="Ohtoshi R."/>
            <person name="Malay A.D."/>
            <person name="Moran D.A.P."/>
            <person name="Tomita M."/>
            <person name="Numata K."/>
            <person name="Arakawa K."/>
        </authorList>
    </citation>
    <scope>NUCLEOTIDE SEQUENCE</scope>
</reference>
<feature type="domain" description="PiggyBac transposable element-derived protein" evidence="2">
    <location>
        <begin position="1"/>
        <end position="77"/>
    </location>
</feature>
<protein>
    <submittedName>
        <fullName evidence="3">Rho guanine nucleotide exchange factor 10-like protein</fullName>
    </submittedName>
</protein>
<evidence type="ECO:0000256" key="1">
    <source>
        <dbReference type="SAM" id="Phobius"/>
    </source>
</evidence>
<dbReference type="EMBL" id="BMAO01019886">
    <property type="protein sequence ID" value="GFR33577.1"/>
    <property type="molecule type" value="Genomic_DNA"/>
</dbReference>